<evidence type="ECO:0000313" key="2">
    <source>
        <dbReference type="Proteomes" id="UP001172101"/>
    </source>
</evidence>
<sequence>MAQPANDDATNWEICDPDTMLDQATAEFAPDTAHYEPRPSLNPGLKSLTHTYQRFAALDFHTDAGENETGFCFRVVPATEYFVISFDFARDFERSQRRGVLFPKLDALARGLLHAQRYHDAEDLVNSMGLSEA</sequence>
<gene>
    <name evidence="1" type="ORF">B0T26DRAFT_756272</name>
</gene>
<dbReference type="GeneID" id="85329341"/>
<keyword evidence="2" id="KW-1185">Reference proteome</keyword>
<comment type="caution">
    <text evidence="1">The sequence shown here is derived from an EMBL/GenBank/DDBJ whole genome shotgun (WGS) entry which is preliminary data.</text>
</comment>
<proteinExistence type="predicted"/>
<evidence type="ECO:0000313" key="1">
    <source>
        <dbReference type="EMBL" id="KAK0706823.1"/>
    </source>
</evidence>
<dbReference type="RefSeq" id="XP_060291917.1">
    <property type="nucleotide sequence ID" value="XM_060446071.1"/>
</dbReference>
<organism evidence="1 2">
    <name type="scientific">Lasiosphaeria miniovina</name>
    <dbReference type="NCBI Taxonomy" id="1954250"/>
    <lineage>
        <taxon>Eukaryota</taxon>
        <taxon>Fungi</taxon>
        <taxon>Dikarya</taxon>
        <taxon>Ascomycota</taxon>
        <taxon>Pezizomycotina</taxon>
        <taxon>Sordariomycetes</taxon>
        <taxon>Sordariomycetidae</taxon>
        <taxon>Sordariales</taxon>
        <taxon>Lasiosphaeriaceae</taxon>
        <taxon>Lasiosphaeria</taxon>
    </lineage>
</organism>
<protein>
    <submittedName>
        <fullName evidence="1">Uncharacterized protein</fullName>
    </submittedName>
</protein>
<reference evidence="1" key="1">
    <citation type="submission" date="2023-06" db="EMBL/GenBank/DDBJ databases">
        <title>Genome-scale phylogeny and comparative genomics of the fungal order Sordariales.</title>
        <authorList>
            <consortium name="Lawrence Berkeley National Laboratory"/>
            <person name="Hensen N."/>
            <person name="Bonometti L."/>
            <person name="Westerberg I."/>
            <person name="Brannstrom I.O."/>
            <person name="Guillou S."/>
            <person name="Cros-Aarteil S."/>
            <person name="Calhoun S."/>
            <person name="Haridas S."/>
            <person name="Kuo A."/>
            <person name="Mondo S."/>
            <person name="Pangilinan J."/>
            <person name="Riley R."/>
            <person name="LaButti K."/>
            <person name="Andreopoulos B."/>
            <person name="Lipzen A."/>
            <person name="Chen C."/>
            <person name="Yanf M."/>
            <person name="Daum C."/>
            <person name="Ng V."/>
            <person name="Clum A."/>
            <person name="Steindorff A."/>
            <person name="Ohm R."/>
            <person name="Martin F."/>
            <person name="Silar P."/>
            <person name="Natvig D."/>
            <person name="Lalanne C."/>
            <person name="Gautier V."/>
            <person name="Ament-velasquez S.L."/>
            <person name="Kruys A."/>
            <person name="Hutchinson M.I."/>
            <person name="Powell A.J."/>
            <person name="Barry K."/>
            <person name="Miller A.N."/>
            <person name="Grigoriev I.V."/>
            <person name="Debuchy R."/>
            <person name="Gladieux P."/>
            <person name="Thoren M.H."/>
            <person name="Johannesson H."/>
        </authorList>
    </citation>
    <scope>NUCLEOTIDE SEQUENCE</scope>
    <source>
        <strain evidence="1">SMH2392-1A</strain>
    </source>
</reference>
<dbReference type="Proteomes" id="UP001172101">
    <property type="component" value="Unassembled WGS sequence"/>
</dbReference>
<accession>A0AA40A022</accession>
<dbReference type="EMBL" id="JAUIRO010000007">
    <property type="protein sequence ID" value="KAK0706823.1"/>
    <property type="molecule type" value="Genomic_DNA"/>
</dbReference>
<dbReference type="AlphaFoldDB" id="A0AA40A022"/>
<name>A0AA40A022_9PEZI</name>